<evidence type="ECO:0000313" key="5">
    <source>
        <dbReference type="Proteomes" id="UP000255108"/>
    </source>
</evidence>
<gene>
    <name evidence="4" type="ORF">EV682_1217</name>
    <name evidence="3" type="ORF">NCTC11159_00989</name>
</gene>
<dbReference type="EMBL" id="UGHR01000001">
    <property type="protein sequence ID" value="STQ89938.1"/>
    <property type="molecule type" value="Genomic_DNA"/>
</dbReference>
<name>A0A377Q5A3_9NEIS</name>
<dbReference type="AlphaFoldDB" id="A0A377Q5A3"/>
<accession>A0A377Q5A3</accession>
<dbReference type="Pfam" id="PF07589">
    <property type="entry name" value="PEP-CTERM"/>
    <property type="match status" value="1"/>
</dbReference>
<dbReference type="Proteomes" id="UP000255108">
    <property type="component" value="Unassembled WGS sequence"/>
</dbReference>
<dbReference type="EMBL" id="SMBT01000021">
    <property type="protein sequence ID" value="TCU81492.1"/>
    <property type="molecule type" value="Genomic_DNA"/>
</dbReference>
<protein>
    <submittedName>
        <fullName evidence="3">PEP-CTERM protein sorting domain</fullName>
    </submittedName>
    <submittedName>
        <fullName evidence="4">Secreted protein with PEP-CTERM sorting signal/MYXO-CTERM domain-containing protein</fullName>
    </submittedName>
</protein>
<dbReference type="Gene3D" id="2.60.120.260">
    <property type="entry name" value="Galactose-binding domain-like"/>
    <property type="match status" value="1"/>
</dbReference>
<evidence type="ECO:0000313" key="4">
    <source>
        <dbReference type="EMBL" id="TCU81492.1"/>
    </source>
</evidence>
<evidence type="ECO:0000313" key="6">
    <source>
        <dbReference type="Proteomes" id="UP000295794"/>
    </source>
</evidence>
<dbReference type="Proteomes" id="UP000295794">
    <property type="component" value="Unassembled WGS sequence"/>
</dbReference>
<keyword evidence="1" id="KW-0732">Signal</keyword>
<feature type="signal peptide" evidence="1">
    <location>
        <begin position="1"/>
        <end position="22"/>
    </location>
</feature>
<dbReference type="NCBIfam" id="TIGR02595">
    <property type="entry name" value="PEP_CTERM"/>
    <property type="match status" value="1"/>
</dbReference>
<dbReference type="OrthoDB" id="603322at2"/>
<evidence type="ECO:0000259" key="2">
    <source>
        <dbReference type="Pfam" id="PF07589"/>
    </source>
</evidence>
<evidence type="ECO:0000313" key="3">
    <source>
        <dbReference type="EMBL" id="STQ89938.1"/>
    </source>
</evidence>
<reference evidence="4 6" key="2">
    <citation type="submission" date="2019-03" db="EMBL/GenBank/DDBJ databases">
        <title>Genomic Encyclopedia of Type Strains, Phase IV (KMG-IV): sequencing the most valuable type-strain genomes for metagenomic binning, comparative biology and taxonomic classification.</title>
        <authorList>
            <person name="Goeker M."/>
        </authorList>
    </citation>
    <scope>NUCLEOTIDE SEQUENCE [LARGE SCALE GENOMIC DNA]</scope>
    <source>
        <strain evidence="4 6">DSM 3764</strain>
    </source>
</reference>
<proteinExistence type="predicted"/>
<dbReference type="RefSeq" id="WP_115226333.1">
    <property type="nucleotide sequence ID" value="NZ_CAWOLO010000021.1"/>
</dbReference>
<feature type="domain" description="Ice-binding protein C-terminal" evidence="2">
    <location>
        <begin position="217"/>
        <end position="240"/>
    </location>
</feature>
<evidence type="ECO:0000256" key="1">
    <source>
        <dbReference type="SAM" id="SignalP"/>
    </source>
</evidence>
<sequence>MKLKFLTLMVLTSLSISSQVRAENLVVNGGFEGGDTGFNSEYVSLGNQDLSEEGKRDESKKVWHEGKYLVGSDVGVANPWFDNKDKASFSSGSKMMMVNGAYAAPGTSVADVSVWNQSVQVLANTNYYFSAWVASLDSHSPAQLAFSINGVKLNPFSGGGQDSFIATADGSWKNFYAVWNSGTNVTANLNLVNYTGVAHGNDFALDNIAMDTQMPSPVPEPETYALMGLGLVGLLAARRRKLQSV</sequence>
<feature type="chain" id="PRO_5016607395" evidence="1">
    <location>
        <begin position="23"/>
        <end position="245"/>
    </location>
</feature>
<reference evidence="3 5" key="1">
    <citation type="submission" date="2018-06" db="EMBL/GenBank/DDBJ databases">
        <authorList>
            <consortium name="Pathogen Informatics"/>
            <person name="Doyle S."/>
        </authorList>
    </citation>
    <scope>NUCLEOTIDE SEQUENCE [LARGE SCALE GENOMIC DNA]</scope>
    <source>
        <strain evidence="3 5">NCTC11159</strain>
    </source>
</reference>
<dbReference type="InterPro" id="IPR013424">
    <property type="entry name" value="Ice-binding_C"/>
</dbReference>
<keyword evidence="6" id="KW-1185">Reference proteome</keyword>
<organism evidence="3 5">
    <name type="scientific">Iodobacter fluviatilis</name>
    <dbReference type="NCBI Taxonomy" id="537"/>
    <lineage>
        <taxon>Bacteria</taxon>
        <taxon>Pseudomonadati</taxon>
        <taxon>Pseudomonadota</taxon>
        <taxon>Betaproteobacteria</taxon>
        <taxon>Neisseriales</taxon>
        <taxon>Chitinibacteraceae</taxon>
        <taxon>Iodobacter</taxon>
    </lineage>
</organism>